<dbReference type="Proteomes" id="UP000249417">
    <property type="component" value="Unassembled WGS sequence"/>
</dbReference>
<feature type="signal peptide" evidence="2">
    <location>
        <begin position="1"/>
        <end position="41"/>
    </location>
</feature>
<evidence type="ECO:0000313" key="3">
    <source>
        <dbReference type="EMBL" id="PZQ49085.1"/>
    </source>
</evidence>
<name>A0A2W5NE99_9BACT</name>
<dbReference type="EMBL" id="QFQB01000001">
    <property type="protein sequence ID" value="PZQ49085.1"/>
    <property type="molecule type" value="Genomic_DNA"/>
</dbReference>
<accession>A0A2W5NE99</accession>
<comment type="caution">
    <text evidence="3">The sequence shown here is derived from an EMBL/GenBank/DDBJ whole genome shotgun (WGS) entry which is preliminary data.</text>
</comment>
<proteinExistence type="predicted"/>
<evidence type="ECO:0000256" key="2">
    <source>
        <dbReference type="SAM" id="SignalP"/>
    </source>
</evidence>
<gene>
    <name evidence="3" type="ORF">DI551_00080</name>
</gene>
<reference evidence="3 4" key="1">
    <citation type="submission" date="2017-08" db="EMBL/GenBank/DDBJ databases">
        <title>Infants hospitalized years apart are colonized by the same room-sourced microbial strains.</title>
        <authorList>
            <person name="Brooks B."/>
            <person name="Olm M.R."/>
            <person name="Firek B.A."/>
            <person name="Baker R."/>
            <person name="Thomas B.C."/>
            <person name="Morowitz M.J."/>
            <person name="Banfield J.F."/>
        </authorList>
    </citation>
    <scope>NUCLEOTIDE SEQUENCE [LARGE SCALE GENOMIC DNA]</scope>
    <source>
        <strain evidence="3">S2_005_002_R2_29</strain>
    </source>
</reference>
<protein>
    <submittedName>
        <fullName evidence="3">Uncharacterized protein</fullName>
    </submittedName>
</protein>
<keyword evidence="2" id="KW-0732">Signal</keyword>
<evidence type="ECO:0000313" key="4">
    <source>
        <dbReference type="Proteomes" id="UP000249417"/>
    </source>
</evidence>
<feature type="chain" id="PRO_5015925980" evidence="2">
    <location>
        <begin position="42"/>
        <end position="138"/>
    </location>
</feature>
<feature type="region of interest" description="Disordered" evidence="1">
    <location>
        <begin position="51"/>
        <end position="92"/>
    </location>
</feature>
<organism evidence="3 4">
    <name type="scientific">Micavibrio aeruginosavorus</name>
    <dbReference type="NCBI Taxonomy" id="349221"/>
    <lineage>
        <taxon>Bacteria</taxon>
        <taxon>Pseudomonadati</taxon>
        <taxon>Bdellovibrionota</taxon>
        <taxon>Bdellovibrionia</taxon>
        <taxon>Bdellovibrionales</taxon>
        <taxon>Pseudobdellovibrionaceae</taxon>
        <taxon>Micavibrio</taxon>
    </lineage>
</organism>
<sequence>MSVKICGHLVRWQKPIKIYTLLRAACLVLVMGALASPQSFAAEKIQTITKQSSSGVAAPCQSPRSNEISGASAPATKTAAANRTQRSAGTSSAPALALAMAFGLRSASGPLERKVRSDTCKTTQAKTVDGVQRLAMER</sequence>
<feature type="compositionally biased region" description="Low complexity" evidence="1">
    <location>
        <begin position="71"/>
        <end position="84"/>
    </location>
</feature>
<evidence type="ECO:0000256" key="1">
    <source>
        <dbReference type="SAM" id="MobiDB-lite"/>
    </source>
</evidence>
<dbReference type="AlphaFoldDB" id="A0A2W5NE99"/>